<evidence type="ECO:0000256" key="1">
    <source>
        <dbReference type="ARBA" id="ARBA00004322"/>
    </source>
</evidence>
<sequence length="802" mass="87382">MTSCSTPKPATPRAPGEVPVAGTRAAWVSAPRPPPLRRPRPPPPRSPPSPPPHPPPPLPPQRRSQPYHLNSSNNSSSSSSSSRSSITSEVRAGLQAGVLWLVLGLGSGSVALTMTGWRSRRVLLSLSATEPPPAAMPASNWSTGLPVKKEGRQAMWAAWPPLGLLAKPTTLPLPLTPESPNDHKGSPFENKTIERTLSVEIAGTPGLTPPTTPPHKASQENPFKASLKTKLSSCSSSALACKRARLSELGPGALAPAPGASGGGPTRKGPEQTELYAQLSKASPTLPYTPHKAGGGLEEHRGASINKRAVPRGYSDHDYCQALASAKRDGGTATVTMTAAAADITATAPLPFSGKAEDRHVECKDSAMPASSSSSSSSSSPLSAPCGPLDKQKNVASVDGKEAVQVQELGMHIPPQEAATDGDHSQVSATSRKLLCDQEIRAELNKHFGPPLKALYSPGGQEREPGSKPNKAAAPQPLEEGEDGVYSQRLPGSTYLHPGFLPFHEELELGGGRESRFLYPWEGTPLDLLFDCPPCSPSCSPPSSCSPSRGSVSPPSSLLLSPSRPSCWTSSGSRSRSRSHSGSRSSSPHYRRRSLSTSPDRRPLSWSRHNTDSSTFRSRTHKSPHSQSRSPLSRRPRYDSYEEYQHERLKREEYRRDYEKREFERAEQRERQRQKAIEERRVVYVGRLRSDCTRTELKRRFEVFGEIEECAVNLRDDGDNFGFITYRYTCDAFAALENGHTLRRSSEPQFELCFGGQKQFCKSHYTDLDSHSDDFDPASTKSKYDSMDFDSLLREAQRSLRR</sequence>
<keyword evidence="7" id="KW-0805">Transcription regulation</keyword>
<dbReference type="PROSITE" id="PS50102">
    <property type="entry name" value="RRM"/>
    <property type="match status" value="1"/>
</dbReference>
<feature type="region of interest" description="Disordered" evidence="15">
    <location>
        <begin position="351"/>
        <end position="399"/>
    </location>
</feature>
<evidence type="ECO:0000313" key="17">
    <source>
        <dbReference type="EMBL" id="CAJ1086329.1"/>
    </source>
</evidence>
<dbReference type="InterPro" id="IPR000504">
    <property type="entry name" value="RRM_dom"/>
</dbReference>
<accession>A0AAV1HMC7</accession>
<dbReference type="InterPro" id="IPR034833">
    <property type="entry name" value="PPARGC1A_RRM"/>
</dbReference>
<evidence type="ECO:0000256" key="15">
    <source>
        <dbReference type="SAM" id="MobiDB-lite"/>
    </source>
</evidence>
<keyword evidence="8" id="KW-0090">Biological rhythms</keyword>
<dbReference type="GO" id="GO:0048511">
    <property type="term" value="P:rhythmic process"/>
    <property type="evidence" value="ECO:0007669"/>
    <property type="project" value="UniProtKB-KW"/>
</dbReference>
<evidence type="ECO:0000313" key="18">
    <source>
        <dbReference type="Proteomes" id="UP001178508"/>
    </source>
</evidence>
<feature type="compositionally biased region" description="Basic and acidic residues" evidence="15">
    <location>
        <begin position="355"/>
        <end position="365"/>
    </location>
</feature>
<feature type="compositionally biased region" description="Low complexity" evidence="15">
    <location>
        <begin position="61"/>
        <end position="84"/>
    </location>
</feature>
<evidence type="ECO:0000256" key="11">
    <source>
        <dbReference type="ARBA" id="ARBA00023242"/>
    </source>
</evidence>
<dbReference type="CDD" id="cd12623">
    <property type="entry name" value="RRM_PPARGC1A"/>
    <property type="match status" value="1"/>
</dbReference>
<dbReference type="GO" id="GO:0006094">
    <property type="term" value="P:gluconeogenesis"/>
    <property type="evidence" value="ECO:0007669"/>
    <property type="project" value="UniProtKB-ARBA"/>
</dbReference>
<comment type="subunit">
    <text evidence="12">Homooligomer. Interacts with MYBBP1A; inhibits MYBBP1A transcriptional activation. Interacts with PRDM16, LPIN1 and PML. Interacts (via LXXLL motif) with RORA and RORC (via AF-2 motif); activates RORA and RORC transcriptional activation. Interacts with LRPPRC. Interacts with FOXO1. Interacts with NR5A2.</text>
</comment>
<keyword evidence="17" id="KW-0675">Receptor</keyword>
<keyword evidence="10" id="KW-0804">Transcription</keyword>
<dbReference type="GO" id="GO:0016605">
    <property type="term" value="C:PML body"/>
    <property type="evidence" value="ECO:0007669"/>
    <property type="project" value="UniProtKB-SubCell"/>
</dbReference>
<dbReference type="InterPro" id="IPR012677">
    <property type="entry name" value="Nucleotide-bd_a/b_plait_sf"/>
</dbReference>
<reference evidence="17" key="1">
    <citation type="submission" date="2023-08" db="EMBL/GenBank/DDBJ databases">
        <authorList>
            <person name="Alioto T."/>
            <person name="Alioto T."/>
            <person name="Gomez Garrido J."/>
        </authorList>
    </citation>
    <scope>NUCLEOTIDE SEQUENCE</scope>
</reference>
<keyword evidence="4" id="KW-0832">Ubl conjugation</keyword>
<evidence type="ECO:0000256" key="9">
    <source>
        <dbReference type="ARBA" id="ARBA00023159"/>
    </source>
</evidence>
<dbReference type="GO" id="GO:0061629">
    <property type="term" value="F:RNA polymerase II-specific DNA-binding transcription factor binding"/>
    <property type="evidence" value="ECO:0007669"/>
    <property type="project" value="UniProtKB-ARBA"/>
</dbReference>
<dbReference type="GO" id="GO:0045944">
    <property type="term" value="P:positive regulation of transcription by RNA polymerase II"/>
    <property type="evidence" value="ECO:0007669"/>
    <property type="project" value="UniProtKB-ARBA"/>
</dbReference>
<dbReference type="PANTHER" id="PTHR15528:SF10">
    <property type="entry name" value="PEROXISOME PROLIFERATOR-ACTIVATED RECEPTOR GAMMA COACTIVATOR 1-ALPHA"/>
    <property type="match status" value="1"/>
</dbReference>
<evidence type="ECO:0000256" key="14">
    <source>
        <dbReference type="SAM" id="Coils"/>
    </source>
</evidence>
<evidence type="ECO:0000256" key="3">
    <source>
        <dbReference type="ARBA" id="ARBA00022553"/>
    </source>
</evidence>
<feature type="coiled-coil region" evidence="14">
    <location>
        <begin position="651"/>
        <end position="680"/>
    </location>
</feature>
<feature type="region of interest" description="Disordered" evidence="15">
    <location>
        <begin position="541"/>
        <end position="644"/>
    </location>
</feature>
<dbReference type="SMART" id="SM00360">
    <property type="entry name" value="RRM"/>
    <property type="match status" value="1"/>
</dbReference>
<dbReference type="InterPro" id="IPR035979">
    <property type="entry name" value="RBD_domain_sf"/>
</dbReference>
<gene>
    <name evidence="17" type="ORF">XNOV1_A007754</name>
</gene>
<keyword evidence="11" id="KW-0539">Nucleus</keyword>
<feature type="compositionally biased region" description="Low complexity" evidence="15">
    <location>
        <begin position="250"/>
        <end position="259"/>
    </location>
</feature>
<dbReference type="InterPro" id="IPR034605">
    <property type="entry name" value="PGC-1"/>
</dbReference>
<protein>
    <recommendedName>
        <fullName evidence="2">Peroxisome proliferator-activated receptor gamma coactivator 1-alpha</fullName>
    </recommendedName>
</protein>
<dbReference type="FunFam" id="3.30.70.330:FF:000184">
    <property type="entry name" value="Peroxisome proliferator-activated receptor gamma coactivator 1-alpha"/>
    <property type="match status" value="1"/>
</dbReference>
<keyword evidence="9" id="KW-0010">Activator</keyword>
<evidence type="ECO:0000256" key="13">
    <source>
        <dbReference type="PROSITE-ProRule" id="PRU00176"/>
    </source>
</evidence>
<evidence type="ECO:0000256" key="10">
    <source>
        <dbReference type="ARBA" id="ARBA00023163"/>
    </source>
</evidence>
<evidence type="ECO:0000256" key="5">
    <source>
        <dbReference type="ARBA" id="ARBA00022884"/>
    </source>
</evidence>
<dbReference type="SUPFAM" id="SSF54928">
    <property type="entry name" value="RNA-binding domain, RBD"/>
    <property type="match status" value="1"/>
</dbReference>
<evidence type="ECO:0000256" key="2">
    <source>
        <dbReference type="ARBA" id="ARBA00014533"/>
    </source>
</evidence>
<dbReference type="AlphaFoldDB" id="A0AAV1HMC7"/>
<dbReference type="GO" id="GO:0032502">
    <property type="term" value="P:developmental process"/>
    <property type="evidence" value="ECO:0007669"/>
    <property type="project" value="UniProtKB-ARBA"/>
</dbReference>
<organism evidence="17 18">
    <name type="scientific">Xyrichtys novacula</name>
    <name type="common">Pearly razorfish</name>
    <name type="synonym">Hemipteronotus novacula</name>
    <dbReference type="NCBI Taxonomy" id="13765"/>
    <lineage>
        <taxon>Eukaryota</taxon>
        <taxon>Metazoa</taxon>
        <taxon>Chordata</taxon>
        <taxon>Craniata</taxon>
        <taxon>Vertebrata</taxon>
        <taxon>Euteleostomi</taxon>
        <taxon>Actinopterygii</taxon>
        <taxon>Neopterygii</taxon>
        <taxon>Teleostei</taxon>
        <taxon>Neoteleostei</taxon>
        <taxon>Acanthomorphata</taxon>
        <taxon>Eupercaria</taxon>
        <taxon>Labriformes</taxon>
        <taxon>Labridae</taxon>
        <taxon>Xyrichtys</taxon>
    </lineage>
</organism>
<feature type="compositionally biased region" description="Pro residues" evidence="15">
    <location>
        <begin position="41"/>
        <end position="60"/>
    </location>
</feature>
<evidence type="ECO:0000256" key="6">
    <source>
        <dbReference type="ARBA" id="ARBA00022990"/>
    </source>
</evidence>
<comment type="subcellular location">
    <subcellularLocation>
        <location evidence="1">Nucleus</location>
        <location evidence="1">PML body</location>
    </subcellularLocation>
</comment>
<evidence type="ECO:0000256" key="8">
    <source>
        <dbReference type="ARBA" id="ARBA00023108"/>
    </source>
</evidence>
<feature type="compositionally biased region" description="Low complexity" evidence="15">
    <location>
        <begin position="541"/>
        <end position="574"/>
    </location>
</feature>
<feature type="domain" description="RRM" evidence="16">
    <location>
        <begin position="681"/>
        <end position="757"/>
    </location>
</feature>
<keyword evidence="6" id="KW-0007">Acetylation</keyword>
<dbReference type="Gene3D" id="3.30.70.330">
    <property type="match status" value="1"/>
</dbReference>
<name>A0AAV1HMC7_XYRNO</name>
<proteinExistence type="predicted"/>
<keyword evidence="18" id="KW-1185">Reference proteome</keyword>
<dbReference type="GO" id="GO:0003723">
    <property type="term" value="F:RNA binding"/>
    <property type="evidence" value="ECO:0007669"/>
    <property type="project" value="UniProtKB-UniRule"/>
</dbReference>
<evidence type="ECO:0000256" key="12">
    <source>
        <dbReference type="ARBA" id="ARBA00050007"/>
    </source>
</evidence>
<dbReference type="GO" id="GO:0042592">
    <property type="term" value="P:homeostatic process"/>
    <property type="evidence" value="ECO:0007669"/>
    <property type="project" value="UniProtKB-ARBA"/>
</dbReference>
<feature type="region of interest" description="Disordered" evidence="15">
    <location>
        <begin position="449"/>
        <end position="491"/>
    </location>
</feature>
<keyword evidence="5 13" id="KW-0694">RNA-binding</keyword>
<evidence type="ECO:0000256" key="7">
    <source>
        <dbReference type="ARBA" id="ARBA00023015"/>
    </source>
</evidence>
<evidence type="ECO:0000259" key="16">
    <source>
        <dbReference type="PROSITE" id="PS50102"/>
    </source>
</evidence>
<keyword evidence="3" id="KW-0597">Phosphoprotein</keyword>
<dbReference type="Proteomes" id="UP001178508">
    <property type="component" value="Chromosome 23"/>
</dbReference>
<feature type="compositionally biased region" description="Low complexity" evidence="15">
    <location>
        <begin position="366"/>
        <end position="385"/>
    </location>
</feature>
<evidence type="ECO:0000256" key="4">
    <source>
        <dbReference type="ARBA" id="ARBA00022843"/>
    </source>
</evidence>
<feature type="region of interest" description="Disordered" evidence="15">
    <location>
        <begin position="250"/>
        <end position="303"/>
    </location>
</feature>
<dbReference type="GO" id="GO:0003713">
    <property type="term" value="F:transcription coactivator activity"/>
    <property type="evidence" value="ECO:0007669"/>
    <property type="project" value="UniProtKB-ARBA"/>
</dbReference>
<dbReference type="EMBL" id="OY660886">
    <property type="protein sequence ID" value="CAJ1086329.1"/>
    <property type="molecule type" value="Genomic_DNA"/>
</dbReference>
<dbReference type="PANTHER" id="PTHR15528">
    <property type="entry name" value="PEROXISOME PROLIFERATOR ACTIVATED RECEPTOR GAMMA COACTIVATOR 1 PGC-1 -RELATED"/>
    <property type="match status" value="1"/>
</dbReference>
<feature type="region of interest" description="Disordered" evidence="15">
    <location>
        <begin position="1"/>
        <end position="84"/>
    </location>
</feature>
<keyword evidence="14" id="KW-0175">Coiled coil</keyword>
<dbReference type="Pfam" id="PF00076">
    <property type="entry name" value="RRM_1"/>
    <property type="match status" value="1"/>
</dbReference>